<proteinExistence type="predicted"/>
<feature type="signal peptide" evidence="1">
    <location>
        <begin position="1"/>
        <end position="29"/>
    </location>
</feature>
<reference evidence="2 3" key="1">
    <citation type="submission" date="2019-03" db="EMBL/GenBank/DDBJ databases">
        <title>Deep-cultivation of Planctomycetes and their phenomic and genomic characterization uncovers novel biology.</title>
        <authorList>
            <person name="Wiegand S."/>
            <person name="Jogler M."/>
            <person name="Boedeker C."/>
            <person name="Pinto D."/>
            <person name="Vollmers J."/>
            <person name="Rivas-Marin E."/>
            <person name="Kohn T."/>
            <person name="Peeters S.H."/>
            <person name="Heuer A."/>
            <person name="Rast P."/>
            <person name="Oberbeckmann S."/>
            <person name="Bunk B."/>
            <person name="Jeske O."/>
            <person name="Meyerdierks A."/>
            <person name="Storesund J.E."/>
            <person name="Kallscheuer N."/>
            <person name="Luecker S."/>
            <person name="Lage O.M."/>
            <person name="Pohl T."/>
            <person name="Merkel B.J."/>
            <person name="Hornburger P."/>
            <person name="Mueller R.-W."/>
            <person name="Bruemmer F."/>
            <person name="Labrenz M."/>
            <person name="Spormann A.M."/>
            <person name="Op den Camp H."/>
            <person name="Overmann J."/>
            <person name="Amann R."/>
            <person name="Jetten M.S.M."/>
            <person name="Mascher T."/>
            <person name="Medema M.H."/>
            <person name="Devos D.P."/>
            <person name="Kaster A.-K."/>
            <person name="Ovreas L."/>
            <person name="Rohde M."/>
            <person name="Galperin M.Y."/>
            <person name="Jogler C."/>
        </authorList>
    </citation>
    <scope>NUCLEOTIDE SEQUENCE [LARGE SCALE GENOMIC DNA]</scope>
    <source>
        <strain evidence="2 3">Enr10</strain>
    </source>
</reference>
<dbReference type="AlphaFoldDB" id="A0A517Q288"/>
<evidence type="ECO:0000313" key="3">
    <source>
        <dbReference type="Proteomes" id="UP000315647"/>
    </source>
</evidence>
<protein>
    <submittedName>
        <fullName evidence="2">Uncharacterized protein</fullName>
    </submittedName>
</protein>
<evidence type="ECO:0000313" key="2">
    <source>
        <dbReference type="EMBL" id="QDT25727.1"/>
    </source>
</evidence>
<keyword evidence="1" id="KW-0732">Signal</keyword>
<organism evidence="2 3">
    <name type="scientific">Gimesia panareensis</name>
    <dbReference type="NCBI Taxonomy" id="2527978"/>
    <lineage>
        <taxon>Bacteria</taxon>
        <taxon>Pseudomonadati</taxon>
        <taxon>Planctomycetota</taxon>
        <taxon>Planctomycetia</taxon>
        <taxon>Planctomycetales</taxon>
        <taxon>Planctomycetaceae</taxon>
        <taxon>Gimesia</taxon>
    </lineage>
</organism>
<name>A0A517Q288_9PLAN</name>
<dbReference type="EMBL" id="CP037421">
    <property type="protein sequence ID" value="QDT25727.1"/>
    <property type="molecule type" value="Genomic_DNA"/>
</dbReference>
<sequence precursor="true">MRPSPSCRSKIFCRLIGLLICCWGNSATADLALLQIPDKPAPGTTPSEKVPQCRVTLNLTETQAGQSRIVPGMLRIRDSRGNPIPLPGLLARGTGVNSSPESEQAGIHSWSVVPGEVQISVPQTKLTFEAFSGLETELSRSEIDLTGKTTQNIALAIKRFANLSPEYKTANTHLHLMKLNRQECDRYLNQIPAADRLDLVFVSYLERAIADKTYISNRYTKADLQDLSRTAGVQFGWGEEHRHNSSGFDEGYGHVMLLDIQRLIQPVSIGPGIMKQGTDGIPLSRGIQTALADKATVIWCHNAWGLESTPNFMQGRVHALNIFDGGTRSTYEDSYYPYLNAGCRVPFSTGTDWFQYDFSRVYARLQKPLTTTTWLESLRAGRTFITNGPLLDLHVDGKSIGDQIELTPDQNSVRIRATGRGRIDFQRLELIHNGTVIKAQNTKPVQNHFESQIDFTLETTEPGWIAVRTPSPSVPKDPKRQRQTPFNEYGRELFSHTSPVYLKWKAQSRFDLDQARAYLAEMQENRKKIASQFLFADPQERAAVLDVYSDAIEDLQSKLKSR</sequence>
<dbReference type="RefSeq" id="WP_197997483.1">
    <property type="nucleotide sequence ID" value="NZ_CP037421.1"/>
</dbReference>
<feature type="chain" id="PRO_5022218735" evidence="1">
    <location>
        <begin position="30"/>
        <end position="562"/>
    </location>
</feature>
<evidence type="ECO:0000256" key="1">
    <source>
        <dbReference type="SAM" id="SignalP"/>
    </source>
</evidence>
<dbReference type="NCBIfam" id="NF038032">
    <property type="entry name" value="CehA_McbA_metalo"/>
    <property type="match status" value="1"/>
</dbReference>
<dbReference type="Proteomes" id="UP000315647">
    <property type="component" value="Chromosome"/>
</dbReference>
<keyword evidence="3" id="KW-1185">Reference proteome</keyword>
<accession>A0A517Q288</accession>
<gene>
    <name evidence="2" type="ORF">Enr10x_10240</name>
</gene>